<name>A0A844Z9F3_9SPHN</name>
<sequence length="171" mass="18385">MLAPVLLGGCDSSNDLLGLHPEPAKEIVAPLKLTGRVVDAANVIPPDKEAELVQQLEVIQAETRAQLVVVTIPTLDGYSIADYGLALGRGWGIGDKDRNDGVILLLAPNDRKTRIEVGYGLEDILTFERSGQIVDEMLVHFKDGAYVRGIEVGVDKIGADLRMEAETKIAA</sequence>
<evidence type="ECO:0000259" key="1">
    <source>
        <dbReference type="Pfam" id="PF04536"/>
    </source>
</evidence>
<reference evidence="2 3" key="1">
    <citation type="submission" date="2019-12" db="EMBL/GenBank/DDBJ databases">
        <title>Genomic-based taxomic classification of the family Erythrobacteraceae.</title>
        <authorList>
            <person name="Xu L."/>
        </authorList>
    </citation>
    <scope>NUCLEOTIDE SEQUENCE [LARGE SCALE GENOMIC DNA]</scope>
    <source>
        <strain evidence="2 3">KCTC 42006</strain>
    </source>
</reference>
<dbReference type="PANTHER" id="PTHR30373">
    <property type="entry name" value="UPF0603 PROTEIN YGCG"/>
    <property type="match status" value="1"/>
</dbReference>
<dbReference type="OrthoDB" id="9810918at2"/>
<dbReference type="EMBL" id="WTYZ01000001">
    <property type="protein sequence ID" value="MXO84134.1"/>
    <property type="molecule type" value="Genomic_DNA"/>
</dbReference>
<dbReference type="AlphaFoldDB" id="A0A844Z9F3"/>
<dbReference type="Gene3D" id="3.10.310.50">
    <property type="match status" value="1"/>
</dbReference>
<evidence type="ECO:0000313" key="2">
    <source>
        <dbReference type="EMBL" id="MXO84134.1"/>
    </source>
</evidence>
<dbReference type="Proteomes" id="UP000460290">
    <property type="component" value="Unassembled WGS sequence"/>
</dbReference>
<keyword evidence="3" id="KW-1185">Reference proteome</keyword>
<comment type="caution">
    <text evidence="2">The sequence shown here is derived from an EMBL/GenBank/DDBJ whole genome shotgun (WGS) entry which is preliminary data.</text>
</comment>
<feature type="domain" description="TPM" evidence="1">
    <location>
        <begin position="37"/>
        <end position="159"/>
    </location>
</feature>
<accession>A0A844Z9F3</accession>
<organism evidence="2 3">
    <name type="scientific">Pontixanthobacter aestiaquae</name>
    <dbReference type="NCBI Taxonomy" id="1509367"/>
    <lineage>
        <taxon>Bacteria</taxon>
        <taxon>Pseudomonadati</taxon>
        <taxon>Pseudomonadota</taxon>
        <taxon>Alphaproteobacteria</taxon>
        <taxon>Sphingomonadales</taxon>
        <taxon>Erythrobacteraceae</taxon>
        <taxon>Pontixanthobacter</taxon>
    </lineage>
</organism>
<dbReference type="PANTHER" id="PTHR30373:SF2">
    <property type="entry name" value="UPF0603 PROTEIN YGCG"/>
    <property type="match status" value="1"/>
</dbReference>
<gene>
    <name evidence="2" type="ORF">GRI35_12225</name>
</gene>
<dbReference type="InterPro" id="IPR007621">
    <property type="entry name" value="TPM_dom"/>
</dbReference>
<evidence type="ECO:0000313" key="3">
    <source>
        <dbReference type="Proteomes" id="UP000460290"/>
    </source>
</evidence>
<proteinExistence type="predicted"/>
<protein>
    <recommendedName>
        <fullName evidence="1">TPM domain-containing protein</fullName>
    </recommendedName>
</protein>
<dbReference type="Pfam" id="PF04536">
    <property type="entry name" value="TPM_phosphatase"/>
    <property type="match status" value="1"/>
</dbReference>